<evidence type="ECO:0000256" key="11">
    <source>
        <dbReference type="ARBA" id="ARBA00038856"/>
    </source>
</evidence>
<comment type="pathway">
    <text evidence="12">Steroid metabolism; cholesterol degradation.</text>
</comment>
<dbReference type="Proteomes" id="UP000273143">
    <property type="component" value="Chromosome"/>
</dbReference>
<evidence type="ECO:0000256" key="9">
    <source>
        <dbReference type="ARBA" id="ARBA00023221"/>
    </source>
</evidence>
<name>A0A3Q9JM19_9GAMM</name>
<reference evidence="18" key="1">
    <citation type="submission" date="2018-06" db="EMBL/GenBank/DDBJ databases">
        <title>Complete genome of Pseudomonas insecticola strain QZS01.</title>
        <authorList>
            <person name="Wang J."/>
            <person name="Su Q."/>
        </authorList>
    </citation>
    <scope>NUCLEOTIDE SEQUENCE [LARGE SCALE GENOMIC DNA]</scope>
    <source>
        <strain evidence="18">QZS01</strain>
    </source>
</reference>
<organism evidence="17 18">
    <name type="scientific">Entomomonas moraniae</name>
    <dbReference type="NCBI Taxonomy" id="2213226"/>
    <lineage>
        <taxon>Bacteria</taxon>
        <taxon>Pseudomonadati</taxon>
        <taxon>Pseudomonadota</taxon>
        <taxon>Gammaproteobacteria</taxon>
        <taxon>Pseudomonadales</taxon>
        <taxon>Pseudomonadaceae</taxon>
        <taxon>Entomomonas</taxon>
    </lineage>
</organism>
<dbReference type="EC" id="5.3.3.1" evidence="11"/>
<dbReference type="SUPFAM" id="SSF51905">
    <property type="entry name" value="FAD/NAD(P)-binding domain"/>
    <property type="match status" value="1"/>
</dbReference>
<sequence length="410" mass="44893">MLLAMSILMFGEELVLGGGSVIFTGVMIQPEQKYFDALFKGTVDYKSMNDKYYPLVRKVLNLNSMPDDIYQSKPFGHSRIWDEQSKKAGYTPYPIDSIFNWDVIRDEINCKVRKSATIGESNLGNSNGAKFDLTQNYLKYAQETNLAKVYPGHEVQSISHDGKQYVIDVKKINPEGKVLKSYTLTCDSLFLAAGSIGTSELLVKAKHLKKLAKLNSYVGEGWGTNGDAIVVRSFSISEGLTQATPSASKIDDETMSSVPATLENWYAPGVPVNIGIAGSLGMAFDTKNRAKFVYDAKKDKVNLLWPKTGNDECEKALRKLNNKITLKSLSVPGVPLVVNDVTTSFTAHPLGGAVIGKATDNYGRVKGYKGLYVIDSALIPGSTGLVNPSLTIAALAERNIEEIINKDFYL</sequence>
<keyword evidence="3" id="KW-0153">Cholesterol metabolism</keyword>
<dbReference type="EMBL" id="CP029822">
    <property type="protein sequence ID" value="AZS51010.1"/>
    <property type="molecule type" value="Genomic_DNA"/>
</dbReference>
<evidence type="ECO:0000313" key="17">
    <source>
        <dbReference type="EMBL" id="AZS51010.1"/>
    </source>
</evidence>
<evidence type="ECO:0000256" key="15">
    <source>
        <dbReference type="ARBA" id="ARBA00049778"/>
    </source>
</evidence>
<keyword evidence="18" id="KW-1185">Reference proteome</keyword>
<dbReference type="GO" id="GO:0008203">
    <property type="term" value="P:cholesterol metabolic process"/>
    <property type="evidence" value="ECO:0007669"/>
    <property type="project" value="UniProtKB-KW"/>
</dbReference>
<keyword evidence="6" id="KW-0560">Oxidoreductase</keyword>
<evidence type="ECO:0000313" key="18">
    <source>
        <dbReference type="Proteomes" id="UP000273143"/>
    </source>
</evidence>
<dbReference type="PANTHER" id="PTHR47470">
    <property type="entry name" value="CHOLESTEROL OXIDASE"/>
    <property type="match status" value="1"/>
</dbReference>
<evidence type="ECO:0000259" key="16">
    <source>
        <dbReference type="Pfam" id="PF05199"/>
    </source>
</evidence>
<dbReference type="PANTHER" id="PTHR47470:SF1">
    <property type="entry name" value="FAD-DEPENDENT OXIDOREDUCTASE 2 FAD BINDING DOMAIN-CONTAINING PROTEIN"/>
    <property type="match status" value="1"/>
</dbReference>
<evidence type="ECO:0000256" key="3">
    <source>
        <dbReference type="ARBA" id="ARBA00022548"/>
    </source>
</evidence>
<evidence type="ECO:0000256" key="13">
    <source>
        <dbReference type="ARBA" id="ARBA00049723"/>
    </source>
</evidence>
<dbReference type="KEGG" id="emo:DM558_09560"/>
<keyword evidence="10" id="KW-0413">Isomerase</keyword>
<evidence type="ECO:0000256" key="10">
    <source>
        <dbReference type="ARBA" id="ARBA00023235"/>
    </source>
</evidence>
<evidence type="ECO:0000256" key="4">
    <source>
        <dbReference type="ARBA" id="ARBA00022630"/>
    </source>
</evidence>
<dbReference type="SUPFAM" id="SSF54373">
    <property type="entry name" value="FAD-linked reductases, C-terminal domain"/>
    <property type="match status" value="1"/>
</dbReference>
<keyword evidence="5" id="KW-0274">FAD</keyword>
<evidence type="ECO:0000256" key="2">
    <source>
        <dbReference type="ARBA" id="ARBA00010790"/>
    </source>
</evidence>
<evidence type="ECO:0000256" key="6">
    <source>
        <dbReference type="ARBA" id="ARBA00023002"/>
    </source>
</evidence>
<protein>
    <recommendedName>
        <fullName evidence="14">Cholesterol oxidase</fullName>
        <ecNumber evidence="13">1.1.3.6</ecNumber>
        <ecNumber evidence="11">5.3.3.1</ecNumber>
    </recommendedName>
    <alternativeName>
        <fullName evidence="15">Cholesterol isomerase</fullName>
    </alternativeName>
</protein>
<evidence type="ECO:0000256" key="1">
    <source>
        <dbReference type="ARBA" id="ARBA00001974"/>
    </source>
</evidence>
<comment type="similarity">
    <text evidence="2">Belongs to the GMC oxidoreductase family.</text>
</comment>
<evidence type="ECO:0000256" key="7">
    <source>
        <dbReference type="ARBA" id="ARBA00023098"/>
    </source>
</evidence>
<evidence type="ECO:0000256" key="12">
    <source>
        <dbReference type="ARBA" id="ARBA00049645"/>
    </source>
</evidence>
<dbReference type="AlphaFoldDB" id="A0A3Q9JM19"/>
<keyword evidence="9" id="KW-0753">Steroid metabolism</keyword>
<comment type="cofactor">
    <cofactor evidence="1">
        <name>FAD</name>
        <dbReference type="ChEBI" id="CHEBI:57692"/>
    </cofactor>
</comment>
<keyword evidence="8" id="KW-1207">Sterol metabolism</keyword>
<accession>A0A3Q9JM19</accession>
<evidence type="ECO:0000256" key="5">
    <source>
        <dbReference type="ARBA" id="ARBA00022827"/>
    </source>
</evidence>
<evidence type="ECO:0000256" key="14">
    <source>
        <dbReference type="ARBA" id="ARBA00049744"/>
    </source>
</evidence>
<evidence type="ECO:0000256" key="8">
    <source>
        <dbReference type="ARBA" id="ARBA00023166"/>
    </source>
</evidence>
<dbReference type="GO" id="GO:0016995">
    <property type="term" value="F:cholesterol oxidase activity"/>
    <property type="evidence" value="ECO:0007669"/>
    <property type="project" value="UniProtKB-EC"/>
</dbReference>
<feature type="domain" description="Glucose-methanol-choline oxidoreductase C-terminal" evidence="16">
    <location>
        <begin position="344"/>
        <end position="396"/>
    </location>
</feature>
<dbReference type="InterPro" id="IPR007867">
    <property type="entry name" value="GMC_OxRtase_C"/>
</dbReference>
<dbReference type="EC" id="1.1.3.6" evidence="13"/>
<gene>
    <name evidence="17" type="ORF">DM558_09560</name>
</gene>
<dbReference type="InterPro" id="IPR052542">
    <property type="entry name" value="Cholesterol_Oxidase"/>
</dbReference>
<keyword evidence="4" id="KW-0285">Flavoprotein</keyword>
<dbReference type="Gene3D" id="3.50.50.60">
    <property type="entry name" value="FAD/NAD(P)-binding domain"/>
    <property type="match status" value="3"/>
</dbReference>
<dbReference type="InterPro" id="IPR036188">
    <property type="entry name" value="FAD/NAD-bd_sf"/>
</dbReference>
<dbReference type="Pfam" id="PF05199">
    <property type="entry name" value="GMC_oxred_C"/>
    <property type="match status" value="1"/>
</dbReference>
<proteinExistence type="inferred from homology"/>
<dbReference type="GO" id="GO:0004769">
    <property type="term" value="F:steroid Delta-isomerase activity"/>
    <property type="evidence" value="ECO:0007669"/>
    <property type="project" value="UniProtKB-EC"/>
</dbReference>
<keyword evidence="7" id="KW-0443">Lipid metabolism</keyword>